<dbReference type="InterPro" id="IPR029058">
    <property type="entry name" value="AB_hydrolase_fold"/>
</dbReference>
<accession>A0A3B0C4W2</accession>
<organism evidence="1 2">
    <name type="scientific">Ulvibacterium marinum</name>
    <dbReference type="NCBI Taxonomy" id="2419782"/>
    <lineage>
        <taxon>Bacteria</taxon>
        <taxon>Pseudomonadati</taxon>
        <taxon>Bacteroidota</taxon>
        <taxon>Flavobacteriia</taxon>
        <taxon>Flavobacteriales</taxon>
        <taxon>Flavobacteriaceae</taxon>
        <taxon>Ulvibacterium</taxon>
    </lineage>
</organism>
<evidence type="ECO:0008006" key="3">
    <source>
        <dbReference type="Google" id="ProtNLM"/>
    </source>
</evidence>
<dbReference type="Gene3D" id="3.40.50.1820">
    <property type="entry name" value="alpha/beta hydrolase"/>
    <property type="match status" value="1"/>
</dbReference>
<sequence length="343" mass="39470">MGKKQITWAQFKVSGFKIVDLLTPALKLVKLLSHFETSVVLMKRTYILAIVLFFGCKEKNKDFNTEKGHNKTIIADTYELIKSNDSRVLLIVFPGGGATSKETKENFNIVENATGNSFSVLLMNFNRHLWINEEDSEKLSADIKTIIEQNDLNTEKIFIGGISIGGTVAITIANYLSKSNSSIEPNGVFVVDSPIDLYALYQSSQKDILRKDFSEERLSEPKFIIRYFEEEFGRSDTLLTNIQKVSPITLQTRNTTNIKNLKNKKLRFYTEPDTLWWKENRQTDFESTNAYMLQKTFEILKSENWNNVQLVQTENKGFRANGKRHPHSWSIVDTDDLIEWILE</sequence>
<protein>
    <recommendedName>
        <fullName evidence="3">Alpha/beta hydrolase</fullName>
    </recommendedName>
</protein>
<keyword evidence="2" id="KW-1185">Reference proteome</keyword>
<name>A0A3B0C4W2_9FLAO</name>
<dbReference type="Proteomes" id="UP000276603">
    <property type="component" value="Unassembled WGS sequence"/>
</dbReference>
<comment type="caution">
    <text evidence="1">The sequence shown here is derived from an EMBL/GenBank/DDBJ whole genome shotgun (WGS) entry which is preliminary data.</text>
</comment>
<proteinExistence type="predicted"/>
<evidence type="ECO:0000313" key="2">
    <source>
        <dbReference type="Proteomes" id="UP000276603"/>
    </source>
</evidence>
<dbReference type="EMBL" id="RBCJ01000002">
    <property type="protein sequence ID" value="RKN81315.1"/>
    <property type="molecule type" value="Genomic_DNA"/>
</dbReference>
<dbReference type="SUPFAM" id="SSF53474">
    <property type="entry name" value="alpha/beta-Hydrolases"/>
    <property type="match status" value="1"/>
</dbReference>
<dbReference type="AlphaFoldDB" id="A0A3B0C4W2"/>
<evidence type="ECO:0000313" key="1">
    <source>
        <dbReference type="EMBL" id="RKN81315.1"/>
    </source>
</evidence>
<dbReference type="RefSeq" id="WP_120711473.1">
    <property type="nucleotide sequence ID" value="NZ_RBCJ01000002.1"/>
</dbReference>
<dbReference type="OrthoDB" id="1095982at2"/>
<reference evidence="1 2" key="1">
    <citation type="submission" date="2018-10" db="EMBL/GenBank/DDBJ databases">
        <title>Ulvibacterium marinum gen. nov., sp. nov., a novel marine bacterium of the family Flavobacteriaceae, isolated from a culture of the green alga Ulva prolifera.</title>
        <authorList>
            <person name="Zhang Z."/>
        </authorList>
    </citation>
    <scope>NUCLEOTIDE SEQUENCE [LARGE SCALE GENOMIC DNA]</scope>
    <source>
        <strain evidence="1 2">CCMM003</strain>
    </source>
</reference>
<gene>
    <name evidence="1" type="ORF">D7Z94_10280</name>
</gene>